<dbReference type="SUPFAM" id="SSF53335">
    <property type="entry name" value="S-adenosyl-L-methionine-dependent methyltransferases"/>
    <property type="match status" value="1"/>
</dbReference>
<dbReference type="FunCoup" id="W0DS84">
    <property type="interactions" value="393"/>
</dbReference>
<evidence type="ECO:0000256" key="1">
    <source>
        <dbReference type="ARBA" id="ARBA00004496"/>
    </source>
</evidence>
<comment type="subcellular location">
    <subcellularLocation>
        <location evidence="1 7">Cytoplasm</location>
    </subcellularLocation>
</comment>
<dbReference type="EC" id="2.1.1.77" evidence="7"/>
<dbReference type="NCBIfam" id="TIGR00080">
    <property type="entry name" value="pimt"/>
    <property type="match status" value="1"/>
</dbReference>
<evidence type="ECO:0000256" key="7">
    <source>
        <dbReference type="HAMAP-Rule" id="MF_00090"/>
    </source>
</evidence>
<dbReference type="Proteomes" id="UP000005380">
    <property type="component" value="Chromosome"/>
</dbReference>
<evidence type="ECO:0000256" key="3">
    <source>
        <dbReference type="ARBA" id="ARBA00022490"/>
    </source>
</evidence>
<feature type="active site" evidence="7">
    <location>
        <position position="84"/>
    </location>
</feature>
<dbReference type="OrthoDB" id="9810066at2"/>
<evidence type="ECO:0000256" key="6">
    <source>
        <dbReference type="ARBA" id="ARBA00022691"/>
    </source>
</evidence>
<dbReference type="PANTHER" id="PTHR11579:SF0">
    <property type="entry name" value="PROTEIN-L-ISOASPARTATE(D-ASPARTATE) O-METHYLTRANSFERASE"/>
    <property type="match status" value="1"/>
</dbReference>
<organism evidence="8 9">
    <name type="scientific">Thiomicrospira aerophila AL3</name>
    <dbReference type="NCBI Taxonomy" id="717772"/>
    <lineage>
        <taxon>Bacteria</taxon>
        <taxon>Pseudomonadati</taxon>
        <taxon>Pseudomonadota</taxon>
        <taxon>Gammaproteobacteria</taxon>
        <taxon>Thiotrichales</taxon>
        <taxon>Piscirickettsiaceae</taxon>
        <taxon>Thiomicrospira</taxon>
    </lineage>
</organism>
<dbReference type="HOGENOM" id="CLU_055432_2_0_6"/>
<dbReference type="PANTHER" id="PTHR11579">
    <property type="entry name" value="PROTEIN-L-ISOASPARTATE O-METHYLTRANSFERASE"/>
    <property type="match status" value="1"/>
</dbReference>
<keyword evidence="6 7" id="KW-0949">S-adenosyl-L-methionine</keyword>
<dbReference type="GO" id="GO:0032259">
    <property type="term" value="P:methylation"/>
    <property type="evidence" value="ECO:0007669"/>
    <property type="project" value="UniProtKB-KW"/>
</dbReference>
<comment type="similarity">
    <text evidence="2 7">Belongs to the methyltransferase superfamily. L-isoaspartyl/D-aspartyl protein methyltransferase family.</text>
</comment>
<evidence type="ECO:0000313" key="8">
    <source>
        <dbReference type="EMBL" id="AHF01307.1"/>
    </source>
</evidence>
<dbReference type="GO" id="GO:0004719">
    <property type="term" value="F:protein-L-isoaspartate (D-aspartate) O-methyltransferase activity"/>
    <property type="evidence" value="ECO:0007669"/>
    <property type="project" value="UniProtKB-UniRule"/>
</dbReference>
<evidence type="ECO:0000313" key="9">
    <source>
        <dbReference type="Proteomes" id="UP000005380"/>
    </source>
</evidence>
<dbReference type="AlphaFoldDB" id="W0DS84"/>
<keyword evidence="9" id="KW-1185">Reference proteome</keyword>
<name>W0DS84_9GAMM</name>
<dbReference type="GO" id="GO:0005737">
    <property type="term" value="C:cytoplasm"/>
    <property type="evidence" value="ECO:0007669"/>
    <property type="project" value="UniProtKB-SubCell"/>
</dbReference>
<comment type="catalytic activity">
    <reaction evidence="7">
        <text>[protein]-L-isoaspartate + S-adenosyl-L-methionine = [protein]-L-isoaspartate alpha-methyl ester + S-adenosyl-L-homocysteine</text>
        <dbReference type="Rhea" id="RHEA:12705"/>
        <dbReference type="Rhea" id="RHEA-COMP:12143"/>
        <dbReference type="Rhea" id="RHEA-COMP:12144"/>
        <dbReference type="ChEBI" id="CHEBI:57856"/>
        <dbReference type="ChEBI" id="CHEBI:59789"/>
        <dbReference type="ChEBI" id="CHEBI:90596"/>
        <dbReference type="ChEBI" id="CHEBI:90598"/>
        <dbReference type="EC" id="2.1.1.77"/>
    </reaction>
</comment>
<accession>W0DS84</accession>
<sequence>MSVLKESLAYPSPAYQKLQGMGLTSQRRRDQMILRLEQQSHLRLDPEVLRAMRHTPRHLFVDEALAQRVYEDCSLPIGYGQTLSHPRTVAMMTSWLNRDDFLLQQKILEIGTGSGYQTAVLAWFSNKLYSVERIEPLQALAKKRLATLGKTHVTYALADGELGWALFSPYPAILCAAAAANVPESLLAQLANGGRLVLPIGEANQRLVGIEKDQYGRITQTDLGEAQFVPLLSGLHE</sequence>
<dbReference type="InterPro" id="IPR029063">
    <property type="entry name" value="SAM-dependent_MTases_sf"/>
</dbReference>
<keyword evidence="5 7" id="KW-0808">Transferase</keyword>
<dbReference type="STRING" id="717772.THIAE_05415"/>
<dbReference type="Gene3D" id="3.40.50.150">
    <property type="entry name" value="Vaccinia Virus protein VP39"/>
    <property type="match status" value="1"/>
</dbReference>
<evidence type="ECO:0000256" key="2">
    <source>
        <dbReference type="ARBA" id="ARBA00005369"/>
    </source>
</evidence>
<evidence type="ECO:0000256" key="4">
    <source>
        <dbReference type="ARBA" id="ARBA00022603"/>
    </source>
</evidence>
<dbReference type="RefSeq" id="WP_006460374.1">
    <property type="nucleotide sequence ID" value="NZ_CP007030.1"/>
</dbReference>
<dbReference type="CDD" id="cd02440">
    <property type="entry name" value="AdoMet_MTases"/>
    <property type="match status" value="1"/>
</dbReference>
<reference evidence="8 9" key="1">
    <citation type="submission" date="2013-12" db="EMBL/GenBank/DDBJ databases">
        <authorList>
            <consortium name="DOE Joint Genome Institute"/>
            <person name="Kappler U."/>
            <person name="Huntemann M."/>
            <person name="Han J."/>
            <person name="Chen A."/>
            <person name="Kyrpides N."/>
            <person name="Mavromatis K."/>
            <person name="Markowitz V."/>
            <person name="Palaniappan K."/>
            <person name="Ivanova N."/>
            <person name="Schaumberg A."/>
            <person name="Pati A."/>
            <person name="Liolios K."/>
            <person name="Nordberg H.P."/>
            <person name="Cantor M.N."/>
            <person name="Hua S.X."/>
            <person name="Woyke T."/>
        </authorList>
    </citation>
    <scope>NUCLEOTIDE SEQUENCE [LARGE SCALE GENOMIC DNA]</scope>
    <source>
        <strain evidence="9">AL2</strain>
    </source>
</reference>
<dbReference type="NCBIfam" id="NF001453">
    <property type="entry name" value="PRK00312.1"/>
    <property type="match status" value="1"/>
</dbReference>
<gene>
    <name evidence="7" type="primary">pcm</name>
    <name evidence="8" type="ORF">THIAE_05415</name>
</gene>
<dbReference type="eggNOG" id="COG2518">
    <property type="taxonomic scope" value="Bacteria"/>
</dbReference>
<dbReference type="InterPro" id="IPR000682">
    <property type="entry name" value="PCMT"/>
</dbReference>
<keyword evidence="4 7" id="KW-0489">Methyltransferase</keyword>
<comment type="function">
    <text evidence="7">Catalyzes the methyl esterification of L-isoaspartyl residues in peptides and proteins that result from spontaneous decomposition of normal L-aspartyl and L-asparaginyl residues. It plays a role in the repair and/or degradation of damaged proteins.</text>
</comment>
<dbReference type="Pfam" id="PF01135">
    <property type="entry name" value="PCMT"/>
    <property type="match status" value="1"/>
</dbReference>
<protein>
    <recommendedName>
        <fullName evidence="7">Protein-L-isoaspartate O-methyltransferase</fullName>
        <ecNumber evidence="7">2.1.1.77</ecNumber>
    </recommendedName>
    <alternativeName>
        <fullName evidence="7">L-isoaspartyl protein carboxyl methyltransferase</fullName>
    </alternativeName>
    <alternativeName>
        <fullName evidence="7">Protein L-isoaspartyl methyltransferase</fullName>
    </alternativeName>
    <alternativeName>
        <fullName evidence="7">Protein-beta-aspartate methyltransferase</fullName>
        <shortName evidence="7">PIMT</shortName>
    </alternativeName>
</protein>
<keyword evidence="3 7" id="KW-0963">Cytoplasm</keyword>
<evidence type="ECO:0000256" key="5">
    <source>
        <dbReference type="ARBA" id="ARBA00022679"/>
    </source>
</evidence>
<dbReference type="HAMAP" id="MF_00090">
    <property type="entry name" value="PIMT"/>
    <property type="match status" value="1"/>
</dbReference>
<dbReference type="InParanoid" id="W0DS84"/>
<proteinExistence type="inferred from homology"/>
<dbReference type="GO" id="GO:0030091">
    <property type="term" value="P:protein repair"/>
    <property type="evidence" value="ECO:0007669"/>
    <property type="project" value="UniProtKB-UniRule"/>
</dbReference>
<dbReference type="KEGG" id="tao:THIAE_05415"/>
<dbReference type="EMBL" id="CP007030">
    <property type="protein sequence ID" value="AHF01307.1"/>
    <property type="molecule type" value="Genomic_DNA"/>
</dbReference>